<evidence type="ECO:0000313" key="12">
    <source>
        <dbReference type="Proteomes" id="UP000265427"/>
    </source>
</evidence>
<evidence type="ECO:0000313" key="20">
    <source>
        <dbReference type="Proteomes" id="UP000285712"/>
    </source>
</evidence>
<evidence type="ECO:0000313" key="21">
    <source>
        <dbReference type="Proteomes" id="UP000286510"/>
    </source>
</evidence>
<dbReference type="Proteomes" id="UP000285712">
    <property type="component" value="Unassembled WGS sequence"/>
</dbReference>
<evidence type="ECO:0000313" key="11">
    <source>
        <dbReference type="EMBL" id="RQM24866.1"/>
    </source>
</evidence>
<evidence type="ECO:0000313" key="6">
    <source>
        <dbReference type="EMBL" id="RHY84158.1"/>
    </source>
</evidence>
<evidence type="ECO:0000313" key="7">
    <source>
        <dbReference type="EMBL" id="RHY92399.1"/>
    </source>
</evidence>
<evidence type="ECO:0000313" key="19">
    <source>
        <dbReference type="Proteomes" id="UP000285430"/>
    </source>
</evidence>
<protein>
    <recommendedName>
        <fullName evidence="22">CS domain-containing protein</fullName>
    </recommendedName>
</protein>
<dbReference type="EMBL" id="KI913124">
    <property type="protein sequence ID" value="ETV81356.1"/>
    <property type="molecule type" value="Genomic_DNA"/>
</dbReference>
<dbReference type="InterPro" id="IPR052289">
    <property type="entry name" value="Calcyclin-binding_UBL-bridge"/>
</dbReference>
<dbReference type="Proteomes" id="UP000266239">
    <property type="component" value="Unassembled WGS sequence"/>
</dbReference>
<evidence type="ECO:0000313" key="3">
    <source>
        <dbReference type="EMBL" id="RHY08495.1"/>
    </source>
</evidence>
<sequence>MSSDESTTTAAPISALHSNIRDKGTNAYYYAHKKRSGADDHQWDGQCAPRLIATSESSIAVSTDRPITAYAWSDGKKSATVYIDVPAIGTHPDDLITLDWSARSVDVRIREFDPSGADLVFKIKYLYEEVMAVTLKKKDDKLVLRLTKAKELTWYTLKKDHP</sequence>
<reference evidence="1" key="1">
    <citation type="submission" date="2013-12" db="EMBL/GenBank/DDBJ databases">
        <title>The Genome Sequence of Aphanomyces astaci APO3.</title>
        <authorList>
            <consortium name="The Broad Institute Genomics Platform"/>
            <person name="Russ C."/>
            <person name="Tyler B."/>
            <person name="van West P."/>
            <person name="Dieguez-Uribeondo J."/>
            <person name="Young S.K."/>
            <person name="Zeng Q."/>
            <person name="Gargeya S."/>
            <person name="Fitzgerald M."/>
            <person name="Abouelleil A."/>
            <person name="Alvarado L."/>
            <person name="Chapman S.B."/>
            <person name="Gainer-Dewar J."/>
            <person name="Goldberg J."/>
            <person name="Griggs A."/>
            <person name="Gujja S."/>
            <person name="Hansen M."/>
            <person name="Howarth C."/>
            <person name="Imamovic A."/>
            <person name="Ireland A."/>
            <person name="Larimer J."/>
            <person name="McCowan C."/>
            <person name="Murphy C."/>
            <person name="Pearson M."/>
            <person name="Poon T.W."/>
            <person name="Priest M."/>
            <person name="Roberts A."/>
            <person name="Saif S."/>
            <person name="Shea T."/>
            <person name="Sykes S."/>
            <person name="Wortman J."/>
            <person name="Nusbaum C."/>
            <person name="Birren B."/>
        </authorList>
    </citation>
    <scope>NUCLEOTIDE SEQUENCE [LARGE SCALE GENOMIC DNA]</scope>
    <source>
        <strain evidence="1">APO3</strain>
    </source>
</reference>
<evidence type="ECO:0000313" key="4">
    <source>
        <dbReference type="EMBL" id="RHY64886.1"/>
    </source>
</evidence>
<dbReference type="PANTHER" id="PTHR13164">
    <property type="entry name" value="CALICYLIN BINDING PROTEIN"/>
    <property type="match status" value="1"/>
</dbReference>
<proteinExistence type="predicted"/>
<dbReference type="Proteomes" id="UP000284702">
    <property type="component" value="Unassembled WGS sequence"/>
</dbReference>
<dbReference type="Gene3D" id="2.60.40.790">
    <property type="match status" value="1"/>
</dbReference>
<dbReference type="EMBL" id="QUTA01010746">
    <property type="protein sequence ID" value="RHX99247.1"/>
    <property type="molecule type" value="Genomic_DNA"/>
</dbReference>
<dbReference type="Proteomes" id="UP000265427">
    <property type="component" value="Unassembled WGS sequence"/>
</dbReference>
<name>W4GPV2_APHAT</name>
<evidence type="ECO:0000313" key="5">
    <source>
        <dbReference type="EMBL" id="RHY70357.1"/>
    </source>
</evidence>
<dbReference type="Proteomes" id="UP000275652">
    <property type="component" value="Unassembled WGS sequence"/>
</dbReference>
<dbReference type="EMBL" id="QUTI01021845">
    <property type="protein sequence ID" value="RLO08325.1"/>
    <property type="molecule type" value="Genomic_DNA"/>
</dbReference>
<dbReference type="Proteomes" id="UP000286510">
    <property type="component" value="Unassembled WGS sequence"/>
</dbReference>
<dbReference type="EMBL" id="QUTE01021104">
    <property type="protein sequence ID" value="RHY84158.1"/>
    <property type="molecule type" value="Genomic_DNA"/>
</dbReference>
<dbReference type="EMBL" id="QUTF01011783">
    <property type="protein sequence ID" value="RHZ26971.1"/>
    <property type="molecule type" value="Genomic_DNA"/>
</dbReference>
<evidence type="ECO:0000313" key="18">
    <source>
        <dbReference type="Proteomes" id="UP000284702"/>
    </source>
</evidence>
<dbReference type="Proteomes" id="UP000265716">
    <property type="component" value="Unassembled WGS sequence"/>
</dbReference>
<dbReference type="EMBL" id="QUTH01005986">
    <property type="protein sequence ID" value="RHZ08373.1"/>
    <property type="molecule type" value="Genomic_DNA"/>
</dbReference>
<reference evidence="11 18" key="3">
    <citation type="submission" date="2018-07" db="EMBL/GenBank/DDBJ databases">
        <title>Annotation of Aphanomyces astaci genome assembly.</title>
        <authorList>
            <person name="Studholme D.J."/>
        </authorList>
    </citation>
    <scope>NUCLEOTIDE SEQUENCE [LARGE SCALE GENOMIC DNA]</scope>
    <source>
        <strain evidence="11">Pc</strain>
    </source>
</reference>
<evidence type="ECO:0000313" key="15">
    <source>
        <dbReference type="Proteomes" id="UP000266239"/>
    </source>
</evidence>
<reference evidence="12 13" key="4">
    <citation type="submission" date="2018-08" db="EMBL/GenBank/DDBJ databases">
        <title>Aphanomyces genome sequencing and annotation.</title>
        <authorList>
            <person name="Minardi D."/>
            <person name="Oidtmann B."/>
            <person name="Van Der Giezen M."/>
            <person name="Studholme D.J."/>
        </authorList>
    </citation>
    <scope>NUCLEOTIDE SEQUENCE [LARGE SCALE GENOMIC DNA]</scope>
    <source>
        <strain evidence="6 14">197901</strain>
        <strain evidence="8 19">Da</strain>
        <strain evidence="9 21">FDL457</strain>
        <strain evidence="3 12">Kv</strain>
        <strain evidence="5 13">SA</strain>
        <strain evidence="4 17">Si</strain>
        <strain evidence="7 20">Sv</strain>
        <strain evidence="2 15">Yx</strain>
    </source>
</reference>
<accession>W4GPV2</accession>
<dbReference type="SUPFAM" id="SSF49764">
    <property type="entry name" value="HSP20-like chaperones"/>
    <property type="match status" value="1"/>
</dbReference>
<dbReference type="VEuPathDB" id="FungiDB:H257_05899"/>
<evidence type="ECO:0000313" key="14">
    <source>
        <dbReference type="Proteomes" id="UP000266196"/>
    </source>
</evidence>
<dbReference type="EMBL" id="QUTC01003373">
    <property type="protein sequence ID" value="RHY70357.1"/>
    <property type="molecule type" value="Genomic_DNA"/>
</dbReference>
<dbReference type="RefSeq" id="XP_009829214.1">
    <property type="nucleotide sequence ID" value="XM_009830912.1"/>
</dbReference>
<dbReference type="EMBL" id="QUTB01003991">
    <property type="protein sequence ID" value="RHY64886.1"/>
    <property type="molecule type" value="Genomic_DNA"/>
</dbReference>
<dbReference type="Proteomes" id="UP000283543">
    <property type="component" value="Unassembled WGS sequence"/>
</dbReference>
<evidence type="ECO:0000313" key="10">
    <source>
        <dbReference type="EMBL" id="RLO08325.1"/>
    </source>
</evidence>
<evidence type="ECO:0000313" key="16">
    <source>
        <dbReference type="Proteomes" id="UP000275652"/>
    </source>
</evidence>
<keyword evidence="18" id="KW-1185">Reference proteome</keyword>
<evidence type="ECO:0008006" key="22">
    <source>
        <dbReference type="Google" id="ProtNLM"/>
    </source>
</evidence>
<dbReference type="Proteomes" id="UP000285430">
    <property type="component" value="Unassembled WGS sequence"/>
</dbReference>
<organism evidence="1">
    <name type="scientific">Aphanomyces astaci</name>
    <name type="common">Crayfish plague agent</name>
    <dbReference type="NCBI Taxonomy" id="112090"/>
    <lineage>
        <taxon>Eukaryota</taxon>
        <taxon>Sar</taxon>
        <taxon>Stramenopiles</taxon>
        <taxon>Oomycota</taxon>
        <taxon>Saprolegniomycetes</taxon>
        <taxon>Saprolegniales</taxon>
        <taxon>Verrucalvaceae</taxon>
        <taxon>Aphanomyces</taxon>
    </lineage>
</organism>
<evidence type="ECO:0000313" key="9">
    <source>
        <dbReference type="EMBL" id="RHZ26971.1"/>
    </source>
</evidence>
<dbReference type="PANTHER" id="PTHR13164:SF6">
    <property type="entry name" value="CS DOMAIN-CONTAINING PROTEIN"/>
    <property type="match status" value="1"/>
</dbReference>
<dbReference type="AlphaFoldDB" id="W4GPV2"/>
<gene>
    <name evidence="11" type="ORF">B5M09_000054</name>
    <name evidence="2" type="ORF">DYB25_001433</name>
    <name evidence="9" type="ORF">DYB26_002867</name>
    <name evidence="10" type="ORF">DYB28_000695</name>
    <name evidence="6" type="ORF">DYB31_003849</name>
    <name evidence="4" type="ORF">DYB34_001235</name>
    <name evidence="7" type="ORF">DYB35_001114</name>
    <name evidence="3" type="ORF">DYB36_001443</name>
    <name evidence="8" type="ORF">DYB37_001300</name>
    <name evidence="5" type="ORF">DYB38_012472</name>
    <name evidence="1" type="ORF">H257_05899</name>
</gene>
<evidence type="ECO:0000313" key="17">
    <source>
        <dbReference type="Proteomes" id="UP000283543"/>
    </source>
</evidence>
<reference evidence="10 16" key="2">
    <citation type="journal article" date="2018" name="J. Invertebr. Pathol.">
        <title>New genotyping method for the causative agent of crayfish plague (Aphanomyces astaci) based on whole genome data.</title>
        <authorList>
            <person name="Minardi D."/>
            <person name="Studholme D.J."/>
            <person name="van der Giezen M."/>
            <person name="Pretto T."/>
            <person name="Oidtmann B."/>
        </authorList>
    </citation>
    <scope>NUCLEOTIDE SEQUENCE [LARGE SCALE GENOMIC DNA]</scope>
    <source>
        <strain evidence="10 16">KB13</strain>
    </source>
</reference>
<dbReference type="GO" id="GO:0005634">
    <property type="term" value="C:nucleus"/>
    <property type="evidence" value="ECO:0007669"/>
    <property type="project" value="TreeGrafter"/>
</dbReference>
<dbReference type="EMBL" id="MZMZ02002643">
    <property type="protein sequence ID" value="RQM24866.1"/>
    <property type="molecule type" value="Genomic_DNA"/>
</dbReference>
<dbReference type="OrthoDB" id="158357at2759"/>
<dbReference type="GeneID" id="20807895"/>
<dbReference type="EMBL" id="QUTG01003253">
    <property type="protein sequence ID" value="RHY92399.1"/>
    <property type="molecule type" value="Genomic_DNA"/>
</dbReference>
<evidence type="ECO:0000313" key="8">
    <source>
        <dbReference type="EMBL" id="RHZ08373.1"/>
    </source>
</evidence>
<evidence type="ECO:0000313" key="13">
    <source>
        <dbReference type="Proteomes" id="UP000265716"/>
    </source>
</evidence>
<dbReference type="Proteomes" id="UP000266196">
    <property type="component" value="Unassembled WGS sequence"/>
</dbReference>
<evidence type="ECO:0000313" key="2">
    <source>
        <dbReference type="EMBL" id="RHX99247.1"/>
    </source>
</evidence>
<dbReference type="EMBL" id="QUSZ01005711">
    <property type="protein sequence ID" value="RHY08495.1"/>
    <property type="molecule type" value="Genomic_DNA"/>
</dbReference>
<dbReference type="InterPro" id="IPR008978">
    <property type="entry name" value="HSP20-like_chaperone"/>
</dbReference>
<evidence type="ECO:0000313" key="1">
    <source>
        <dbReference type="EMBL" id="ETV81356.1"/>
    </source>
</evidence>